<evidence type="ECO:0000313" key="2">
    <source>
        <dbReference type="Proteomes" id="UP000597867"/>
    </source>
</evidence>
<organism evidence="1 2">
    <name type="scientific">Dolichospermum flos-aquae LEGE 04289</name>
    <dbReference type="NCBI Taxonomy" id="1828708"/>
    <lineage>
        <taxon>Bacteria</taxon>
        <taxon>Bacillati</taxon>
        <taxon>Cyanobacteriota</taxon>
        <taxon>Cyanophyceae</taxon>
        <taxon>Nostocales</taxon>
        <taxon>Aphanizomenonaceae</taxon>
        <taxon>Dolichospermum</taxon>
    </lineage>
</organism>
<accession>A0ACC5Q5Y0</accession>
<reference evidence="1" key="1">
    <citation type="submission" date="2020-10" db="EMBL/GenBank/DDBJ databases">
        <authorList>
            <person name="Castelo-Branco R."/>
            <person name="Eusebio N."/>
            <person name="Adriana R."/>
            <person name="Vieira A."/>
            <person name="Brugerolle De Fraissinette N."/>
            <person name="Rezende De Castro R."/>
            <person name="Schneider M.P."/>
            <person name="Vasconcelos V."/>
            <person name="Leao P.N."/>
        </authorList>
    </citation>
    <scope>NUCLEOTIDE SEQUENCE</scope>
    <source>
        <strain evidence="1">LEGE 04289</strain>
    </source>
</reference>
<proteinExistence type="predicted"/>
<keyword evidence="2" id="KW-1185">Reference proteome</keyword>
<dbReference type="EMBL" id="JADEWF010000071">
    <property type="protein sequence ID" value="MBE9220470.1"/>
    <property type="molecule type" value="Genomic_DNA"/>
</dbReference>
<comment type="caution">
    <text evidence="1">The sequence shown here is derived from an EMBL/GenBank/DDBJ whole genome shotgun (WGS) entry which is preliminary data.</text>
</comment>
<sequence length="551" mass="62361">MDQEIRRKLKHITDTLWAGGVTNPVTYIEQISYLIYLKLLDEEEANRELRARLMGSNSNNAKLLFPQQAERYRWSKWRFKSGPELRDFLRDEVFPYMANSLVKDEPKVAEYFRDAVLEINDPNVLKLVVDELDTLELLKMGQDVKGDIFEYLLTHLGQSALNGQFRTPRQIRAFMVEMVDPDLGDTICDLACGTAGFLIDSIEYILAKYSENPIEVPIYGEDWLEKKGLTLAEAKQQIPNLQTYRKGNGDRLPDWKLLEESIYGFDVSRQMMRISMMNLVLHGIRNAKLKVANVLSDMGGLTEDDLRRRYKVMFDNPPFAGTLPKDSIRGDLPTNSKKSELLFLAAIMKSLVAGGMCAVVVPEGLLFGSTGAHVDLRKKLVTEYDILAVVSLPAGVFKPYTGVKTAVLVIRNPLESAVRQVNQVWFYEVKNDGYDPDKISGGGRPETPELNDIPNLLKQWKVYRESGFMQPPGFEKGELLKSGSDEPRCWWASLDTIVDNDYNLAAGRYKPQVTEAVSDDDPIELIREVLEIEKGIASGLEKLLCEMEVVS</sequence>
<evidence type="ECO:0000313" key="1">
    <source>
        <dbReference type="EMBL" id="MBE9220470.1"/>
    </source>
</evidence>
<protein>
    <submittedName>
        <fullName evidence="1">SAM-dependent DNA methyltransferase</fullName>
    </submittedName>
</protein>
<dbReference type="Proteomes" id="UP000597867">
    <property type="component" value="Unassembled WGS sequence"/>
</dbReference>
<gene>
    <name evidence="1" type="ORF">IQ222_17130</name>
</gene>
<keyword evidence="1" id="KW-0808">Transferase</keyword>
<keyword evidence="1" id="KW-0489">Methyltransferase</keyword>
<name>A0ACC5Q5Y0_DOLFA</name>